<feature type="compositionally biased region" description="Low complexity" evidence="1">
    <location>
        <begin position="16"/>
        <end position="27"/>
    </location>
</feature>
<evidence type="ECO:0000256" key="1">
    <source>
        <dbReference type="SAM" id="MobiDB-lite"/>
    </source>
</evidence>
<accession>A0ABD6F1A5</accession>
<name>A0ABD6F1A5_9BILA</name>
<feature type="region of interest" description="Disordered" evidence="1">
    <location>
        <begin position="1"/>
        <end position="56"/>
    </location>
</feature>
<proteinExistence type="predicted"/>
<sequence>MFNIFKRFERKKDPSVSDSVSEYSASSNLDTKIPRRKPPPLYSRSSPSTSVDSVRGIRSASLPLPSDISENVSNEYPSVLEKKEKSKRRVSYLDLLETSGCHATCDSKNLSPVYSCEALRSIINEYRRKYVGFSDSSPCDDSFYRVNDLHEDELNLTNQQYKFATEICSTYNSSLEADIKIKVNEGS</sequence>
<protein>
    <submittedName>
        <fullName evidence="2">Uncharacterized protein</fullName>
    </submittedName>
</protein>
<reference evidence="2 3" key="1">
    <citation type="submission" date="2024-08" db="EMBL/GenBank/DDBJ databases">
        <title>Gnathostoma spinigerum genome.</title>
        <authorList>
            <person name="Gonzalez-Bertolin B."/>
            <person name="Monzon S."/>
            <person name="Zaballos A."/>
            <person name="Jimenez P."/>
            <person name="Dekumyoy P."/>
            <person name="Varona S."/>
            <person name="Cuesta I."/>
            <person name="Sumanam S."/>
            <person name="Adisakwattana P."/>
            <person name="Gasser R.B."/>
            <person name="Hernandez-Gonzalez A."/>
            <person name="Young N.D."/>
            <person name="Perteguer M.J."/>
        </authorList>
    </citation>
    <scope>NUCLEOTIDE SEQUENCE [LARGE SCALE GENOMIC DNA]</scope>
    <source>
        <strain evidence="2">AL3</strain>
        <tissue evidence="2">Liver</tissue>
    </source>
</reference>
<gene>
    <name evidence="2" type="ORF">AB6A40_009796</name>
</gene>
<dbReference type="EMBL" id="JBGFUD010011059">
    <property type="protein sequence ID" value="MFH4983087.1"/>
    <property type="molecule type" value="Genomic_DNA"/>
</dbReference>
<organism evidence="2 3">
    <name type="scientific">Gnathostoma spinigerum</name>
    <dbReference type="NCBI Taxonomy" id="75299"/>
    <lineage>
        <taxon>Eukaryota</taxon>
        <taxon>Metazoa</taxon>
        <taxon>Ecdysozoa</taxon>
        <taxon>Nematoda</taxon>
        <taxon>Chromadorea</taxon>
        <taxon>Rhabditida</taxon>
        <taxon>Spirurina</taxon>
        <taxon>Gnathostomatomorpha</taxon>
        <taxon>Gnathostomatoidea</taxon>
        <taxon>Gnathostomatidae</taxon>
        <taxon>Gnathostoma</taxon>
    </lineage>
</organism>
<evidence type="ECO:0000313" key="2">
    <source>
        <dbReference type="EMBL" id="MFH4983087.1"/>
    </source>
</evidence>
<evidence type="ECO:0000313" key="3">
    <source>
        <dbReference type="Proteomes" id="UP001608902"/>
    </source>
</evidence>
<feature type="compositionally biased region" description="Low complexity" evidence="1">
    <location>
        <begin position="43"/>
        <end position="54"/>
    </location>
</feature>
<dbReference type="Proteomes" id="UP001608902">
    <property type="component" value="Unassembled WGS sequence"/>
</dbReference>
<feature type="compositionally biased region" description="Basic and acidic residues" evidence="1">
    <location>
        <begin position="1"/>
        <end position="15"/>
    </location>
</feature>
<comment type="caution">
    <text evidence="2">The sequence shown here is derived from an EMBL/GenBank/DDBJ whole genome shotgun (WGS) entry which is preliminary data.</text>
</comment>
<keyword evidence="3" id="KW-1185">Reference proteome</keyword>
<dbReference type="AlphaFoldDB" id="A0ABD6F1A5"/>